<dbReference type="InterPro" id="IPR003593">
    <property type="entry name" value="AAA+_ATPase"/>
</dbReference>
<dbReference type="InterPro" id="IPR003439">
    <property type="entry name" value="ABC_transporter-like_ATP-bd"/>
</dbReference>
<dbReference type="SUPFAM" id="SSF52540">
    <property type="entry name" value="P-loop containing nucleoside triphosphate hydrolases"/>
    <property type="match status" value="1"/>
</dbReference>
<dbReference type="OrthoDB" id="2151853at2"/>
<protein>
    <submittedName>
        <fullName evidence="5">Nitrate/sulfonate/bicarbonate ABC transporter ATP-binding protein</fullName>
    </submittedName>
</protein>
<sequence length="246" mass="26951">MIQLSAVAKTFADQQVIAPTDLTIDRGQFVSLVGPSGCGKSTLLRLIAGLEEATSGQLVIDQQPPAKMQTAFVFQDPTLLPWRTTHDNIRLPLELLGQADAQHLAKIPSAIRLVGLRDEDSRKLPRMLSGGMRMRVSLARALVTDPQVLLLDEPFAALDDILRQQLNEELLAIWKQRGWTGVFITHNVAEAVFLSQRVLVMSARPGRIIADVPIEFDAPRNADLRATAEFAAQCGVVSHHLRKGAA</sequence>
<dbReference type="InterPro" id="IPR017871">
    <property type="entry name" value="ABC_transporter-like_CS"/>
</dbReference>
<dbReference type="Gene3D" id="3.40.50.300">
    <property type="entry name" value="P-loop containing nucleotide triphosphate hydrolases"/>
    <property type="match status" value="1"/>
</dbReference>
<accession>A0A2S8GU95</accession>
<evidence type="ECO:0000313" key="6">
    <source>
        <dbReference type="Proteomes" id="UP000237819"/>
    </source>
</evidence>
<dbReference type="RefSeq" id="WP_105333480.1">
    <property type="nucleotide sequence ID" value="NZ_PUHZ01000002.1"/>
</dbReference>
<dbReference type="PANTHER" id="PTHR42788:SF19">
    <property type="entry name" value="ALIPHATIC SULFONATES IMPORT ATP-BINDING PROTEIN SSUB 2"/>
    <property type="match status" value="1"/>
</dbReference>
<dbReference type="EMBL" id="PUHZ01000002">
    <property type="protein sequence ID" value="PQO47951.1"/>
    <property type="molecule type" value="Genomic_DNA"/>
</dbReference>
<keyword evidence="2" id="KW-0547">Nucleotide-binding</keyword>
<reference evidence="5 6" key="1">
    <citation type="submission" date="2018-02" db="EMBL/GenBank/DDBJ databases">
        <title>Comparative genomes isolates from brazilian mangrove.</title>
        <authorList>
            <person name="Araujo J.E."/>
            <person name="Taketani R.G."/>
            <person name="Silva M.C.P."/>
            <person name="Loureco M.V."/>
            <person name="Andreote F.D."/>
        </authorList>
    </citation>
    <scope>NUCLEOTIDE SEQUENCE [LARGE SCALE GENOMIC DNA]</scope>
    <source>
        <strain evidence="5 6">Nap-Phe MGV</strain>
    </source>
</reference>
<dbReference type="GO" id="GO:0005524">
    <property type="term" value="F:ATP binding"/>
    <property type="evidence" value="ECO:0007669"/>
    <property type="project" value="UniProtKB-KW"/>
</dbReference>
<evidence type="ECO:0000256" key="1">
    <source>
        <dbReference type="ARBA" id="ARBA00022448"/>
    </source>
</evidence>
<dbReference type="CDD" id="cd03293">
    <property type="entry name" value="ABC_NrtD_SsuB_transporters"/>
    <property type="match status" value="1"/>
</dbReference>
<keyword evidence="1" id="KW-0813">Transport</keyword>
<feature type="domain" description="ABC transporter" evidence="4">
    <location>
        <begin position="2"/>
        <end position="228"/>
    </location>
</feature>
<evidence type="ECO:0000256" key="3">
    <source>
        <dbReference type="ARBA" id="ARBA00022840"/>
    </source>
</evidence>
<gene>
    <name evidence="5" type="ORF">C5Y93_00765</name>
</gene>
<dbReference type="Proteomes" id="UP000237819">
    <property type="component" value="Unassembled WGS sequence"/>
</dbReference>
<name>A0A2S8GU95_9BACT</name>
<evidence type="ECO:0000313" key="5">
    <source>
        <dbReference type="EMBL" id="PQO47951.1"/>
    </source>
</evidence>
<proteinExistence type="predicted"/>
<dbReference type="SMART" id="SM00382">
    <property type="entry name" value="AAA"/>
    <property type="match status" value="1"/>
</dbReference>
<evidence type="ECO:0000259" key="4">
    <source>
        <dbReference type="PROSITE" id="PS50893"/>
    </source>
</evidence>
<dbReference type="InterPro" id="IPR027417">
    <property type="entry name" value="P-loop_NTPase"/>
</dbReference>
<dbReference type="GO" id="GO:0016887">
    <property type="term" value="F:ATP hydrolysis activity"/>
    <property type="evidence" value="ECO:0007669"/>
    <property type="project" value="InterPro"/>
</dbReference>
<evidence type="ECO:0000256" key="2">
    <source>
        <dbReference type="ARBA" id="ARBA00022741"/>
    </source>
</evidence>
<dbReference type="Pfam" id="PF00005">
    <property type="entry name" value="ABC_tran"/>
    <property type="match status" value="1"/>
</dbReference>
<dbReference type="PANTHER" id="PTHR42788">
    <property type="entry name" value="TAURINE IMPORT ATP-BINDING PROTEIN-RELATED"/>
    <property type="match status" value="1"/>
</dbReference>
<keyword evidence="3 5" id="KW-0067">ATP-binding</keyword>
<dbReference type="AlphaFoldDB" id="A0A2S8GU95"/>
<comment type="caution">
    <text evidence="5">The sequence shown here is derived from an EMBL/GenBank/DDBJ whole genome shotgun (WGS) entry which is preliminary data.</text>
</comment>
<dbReference type="PROSITE" id="PS50893">
    <property type="entry name" value="ABC_TRANSPORTER_2"/>
    <property type="match status" value="1"/>
</dbReference>
<organism evidence="5 6">
    <name type="scientific">Blastopirellula marina</name>
    <dbReference type="NCBI Taxonomy" id="124"/>
    <lineage>
        <taxon>Bacteria</taxon>
        <taxon>Pseudomonadati</taxon>
        <taxon>Planctomycetota</taxon>
        <taxon>Planctomycetia</taxon>
        <taxon>Pirellulales</taxon>
        <taxon>Pirellulaceae</taxon>
        <taxon>Blastopirellula</taxon>
    </lineage>
</organism>
<dbReference type="InterPro" id="IPR050166">
    <property type="entry name" value="ABC_transporter_ATP-bind"/>
</dbReference>
<dbReference type="PROSITE" id="PS00211">
    <property type="entry name" value="ABC_TRANSPORTER_1"/>
    <property type="match status" value="1"/>
</dbReference>